<accession>A0ABU2SAL9</accession>
<evidence type="ECO:0000313" key="4">
    <source>
        <dbReference type="Proteomes" id="UP001183615"/>
    </source>
</evidence>
<name>A0ABU2SAL9_9ACTN</name>
<dbReference type="EMBL" id="JAVREV010000012">
    <property type="protein sequence ID" value="MDT0445160.1"/>
    <property type="molecule type" value="Genomic_DNA"/>
</dbReference>
<proteinExistence type="predicted"/>
<organism evidence="3 4">
    <name type="scientific">Streptomyces johnsoniae</name>
    <dbReference type="NCBI Taxonomy" id="3075532"/>
    <lineage>
        <taxon>Bacteria</taxon>
        <taxon>Bacillati</taxon>
        <taxon>Actinomycetota</taxon>
        <taxon>Actinomycetes</taxon>
        <taxon>Kitasatosporales</taxon>
        <taxon>Streptomycetaceae</taxon>
        <taxon>Streptomyces</taxon>
    </lineage>
</organism>
<feature type="domain" description="ParB-like N-terminal" evidence="2">
    <location>
        <begin position="31"/>
        <end position="115"/>
    </location>
</feature>
<evidence type="ECO:0000256" key="1">
    <source>
        <dbReference type="SAM" id="MobiDB-lite"/>
    </source>
</evidence>
<dbReference type="InterPro" id="IPR003115">
    <property type="entry name" value="ParB_N"/>
</dbReference>
<dbReference type="Proteomes" id="UP001183615">
    <property type="component" value="Unassembled WGS sequence"/>
</dbReference>
<dbReference type="Gene3D" id="3.90.1530.10">
    <property type="entry name" value="Conserved hypothetical protein from pyrococcus furiosus pfu- 392566-001, ParB domain"/>
    <property type="match status" value="1"/>
</dbReference>
<dbReference type="SMART" id="SM00470">
    <property type="entry name" value="ParB"/>
    <property type="match status" value="1"/>
</dbReference>
<dbReference type="RefSeq" id="WP_311619376.1">
    <property type="nucleotide sequence ID" value="NZ_JAVREV010000012.1"/>
</dbReference>
<dbReference type="SUPFAM" id="SSF110849">
    <property type="entry name" value="ParB/Sulfiredoxin"/>
    <property type="match status" value="1"/>
</dbReference>
<feature type="region of interest" description="Disordered" evidence="1">
    <location>
        <begin position="222"/>
        <end position="284"/>
    </location>
</feature>
<comment type="caution">
    <text evidence="3">The sequence shown here is derived from an EMBL/GenBank/DDBJ whole genome shotgun (WGS) entry which is preliminary data.</text>
</comment>
<keyword evidence="4" id="KW-1185">Reference proteome</keyword>
<dbReference type="InterPro" id="IPR036086">
    <property type="entry name" value="ParB/Sulfiredoxin_sf"/>
</dbReference>
<reference evidence="4" key="1">
    <citation type="submission" date="2023-07" db="EMBL/GenBank/DDBJ databases">
        <title>30 novel species of actinomycetes from the DSMZ collection.</title>
        <authorList>
            <person name="Nouioui I."/>
        </authorList>
    </citation>
    <scope>NUCLEOTIDE SEQUENCE [LARGE SCALE GENOMIC DNA]</scope>
    <source>
        <strain evidence="4">DSM 41886</strain>
    </source>
</reference>
<sequence>MGVEPGAYLAEYSGVHPVVRATEPVEEIPVTPVPVAVLRLTDSPRLAGLDIEHVNALAATDNPLPPILVHRPTMRVIDGRHRVRAAVLRGHETIEARLVDGHEHDLFALSVRLNVTHGLPLSTADRTAAVRRLLGSHPQWSDRAIGHITGLSAKSVASIRRRASGDAAQLAGRVGRDGRTRPLNAAQGRLLASRLIRERPAASLREIAREAAISIGTAHDVRRRLTSGQHPVPAGLRRRQATARIEPPEPTAHRAAQAPRPPRGAPVTPHDAVSAAAAGNQEDGAGAKELLRKLKRDPSLRFSEAGRSILRLMDAHSVPSATWQRLAEAVPAHCTGLVAAAARECAASWLAFAQRVERRGEQRGPRRGPEDH</sequence>
<protein>
    <submittedName>
        <fullName evidence="3">ParB N-terminal domain-containing protein</fullName>
    </submittedName>
</protein>
<gene>
    <name evidence="3" type="ORF">RM779_21525</name>
</gene>
<evidence type="ECO:0000313" key="3">
    <source>
        <dbReference type="EMBL" id="MDT0445160.1"/>
    </source>
</evidence>
<evidence type="ECO:0000259" key="2">
    <source>
        <dbReference type="SMART" id="SM00470"/>
    </source>
</evidence>